<keyword evidence="2" id="KW-1185">Reference proteome</keyword>
<proteinExistence type="predicted"/>
<dbReference type="RefSeq" id="WP_165113136.1">
    <property type="nucleotide sequence ID" value="NZ_JAAKZG010000001.1"/>
</dbReference>
<gene>
    <name evidence="1" type="ORF">G6N74_00400</name>
</gene>
<dbReference type="AlphaFoldDB" id="A0A7C9R486"/>
<protein>
    <submittedName>
        <fullName evidence="1">Uncharacterized protein</fullName>
    </submittedName>
</protein>
<evidence type="ECO:0000313" key="2">
    <source>
        <dbReference type="Proteomes" id="UP000481252"/>
    </source>
</evidence>
<organism evidence="1 2">
    <name type="scientific">Mesorhizobium zhangyense</name>
    <dbReference type="NCBI Taxonomy" id="1776730"/>
    <lineage>
        <taxon>Bacteria</taxon>
        <taxon>Pseudomonadati</taxon>
        <taxon>Pseudomonadota</taxon>
        <taxon>Alphaproteobacteria</taxon>
        <taxon>Hyphomicrobiales</taxon>
        <taxon>Phyllobacteriaceae</taxon>
        <taxon>Mesorhizobium</taxon>
    </lineage>
</organism>
<evidence type="ECO:0000313" key="1">
    <source>
        <dbReference type="EMBL" id="NGN39515.1"/>
    </source>
</evidence>
<reference evidence="1 2" key="1">
    <citation type="submission" date="2020-02" db="EMBL/GenBank/DDBJ databases">
        <title>Genome sequence of the type strain CGMCC 1.15528 of Mesorhizobium zhangyense.</title>
        <authorList>
            <person name="Gao J."/>
            <person name="Sun J."/>
        </authorList>
    </citation>
    <scope>NUCLEOTIDE SEQUENCE [LARGE SCALE GENOMIC DNA]</scope>
    <source>
        <strain evidence="1 2">CGMCC 1.15528</strain>
    </source>
</reference>
<dbReference type="Proteomes" id="UP000481252">
    <property type="component" value="Unassembled WGS sequence"/>
</dbReference>
<dbReference type="EMBL" id="JAAKZG010000001">
    <property type="protein sequence ID" value="NGN39515.1"/>
    <property type="molecule type" value="Genomic_DNA"/>
</dbReference>
<comment type="caution">
    <text evidence="1">The sequence shown here is derived from an EMBL/GenBank/DDBJ whole genome shotgun (WGS) entry which is preliminary data.</text>
</comment>
<sequence>MAEKSRSTAVENQRKSRAAVRRALERHKVYVVSRRFSDSGMSARVLIDGEYYDVNERELSRLEAGARPERDLALEPVRDA</sequence>
<name>A0A7C9R486_9HYPH</name>
<accession>A0A7C9R486</accession>